<evidence type="ECO:0000313" key="9">
    <source>
        <dbReference type="EMBL" id="AQQ66601.1"/>
    </source>
</evidence>
<dbReference type="STRING" id="260552.Mag101_02275"/>
<evidence type="ECO:0000256" key="3">
    <source>
        <dbReference type="ARBA" id="ARBA00022475"/>
    </source>
</evidence>
<keyword evidence="3" id="KW-1003">Cell membrane</keyword>
<dbReference type="Pfam" id="PF04039">
    <property type="entry name" value="MnhB"/>
    <property type="match status" value="1"/>
</dbReference>
<dbReference type="PANTHER" id="PTHR33932">
    <property type="entry name" value="NA(+)/H(+) ANTIPORTER SUBUNIT B"/>
    <property type="match status" value="1"/>
</dbReference>
<feature type="domain" description="Na+/H+ antiporter MnhB subunit-related protein" evidence="8">
    <location>
        <begin position="5"/>
        <end position="129"/>
    </location>
</feature>
<reference evidence="9" key="1">
    <citation type="submission" date="2017-02" db="EMBL/GenBank/DDBJ databases">
        <title>Genome of Microbulbifer agarilyticus GP101.</title>
        <authorList>
            <person name="Jung J."/>
            <person name="Bae S.S."/>
            <person name="Baek K."/>
        </authorList>
    </citation>
    <scope>NUCLEOTIDE SEQUENCE [LARGE SCALE GENOMIC DNA]</scope>
    <source>
        <strain evidence="9">GP101</strain>
    </source>
</reference>
<dbReference type="PANTHER" id="PTHR33932:SF4">
    <property type="entry name" value="NA(+)_H(+) ANTIPORTER SUBUNIT B"/>
    <property type="match status" value="1"/>
</dbReference>
<feature type="transmembrane region" description="Helical" evidence="7">
    <location>
        <begin position="35"/>
        <end position="55"/>
    </location>
</feature>
<comment type="subcellular location">
    <subcellularLocation>
        <location evidence="1">Cell membrane</location>
        <topology evidence="1">Multi-pass membrane protein</topology>
    </subcellularLocation>
</comment>
<sequence length="138" mass="14329">MSSVILQGATRLLVALILLFSVYMLMRGHNLPGGGFIAGLIASAAFVLYALAWSLQEARAALRVSPVKLAAIGALLSLASAVPGLLKGFPPFTGLWLFIGGGEGEKGIPISTVLLFDVGIYLAVLGAVLALFFTIEVD</sequence>
<evidence type="ECO:0000256" key="2">
    <source>
        <dbReference type="ARBA" id="ARBA00009425"/>
    </source>
</evidence>
<evidence type="ECO:0000256" key="1">
    <source>
        <dbReference type="ARBA" id="ARBA00004651"/>
    </source>
</evidence>
<dbReference type="Proteomes" id="UP000188219">
    <property type="component" value="Chromosome"/>
</dbReference>
<proteinExistence type="inferred from homology"/>
<evidence type="ECO:0000313" key="10">
    <source>
        <dbReference type="Proteomes" id="UP000188219"/>
    </source>
</evidence>
<dbReference type="eggNOG" id="COG2111">
    <property type="taxonomic scope" value="Bacteria"/>
</dbReference>
<dbReference type="AlphaFoldDB" id="A0A1Q2M1M1"/>
<evidence type="ECO:0000256" key="7">
    <source>
        <dbReference type="SAM" id="Phobius"/>
    </source>
</evidence>
<evidence type="ECO:0000259" key="8">
    <source>
        <dbReference type="Pfam" id="PF04039"/>
    </source>
</evidence>
<dbReference type="InterPro" id="IPR007182">
    <property type="entry name" value="MnhB"/>
</dbReference>
<evidence type="ECO:0000256" key="4">
    <source>
        <dbReference type="ARBA" id="ARBA00022692"/>
    </source>
</evidence>
<dbReference type="InterPro" id="IPR050622">
    <property type="entry name" value="CPA3_antiporter_subunitB"/>
</dbReference>
<dbReference type="GO" id="GO:0005886">
    <property type="term" value="C:plasma membrane"/>
    <property type="evidence" value="ECO:0007669"/>
    <property type="project" value="UniProtKB-SubCell"/>
</dbReference>
<keyword evidence="5 7" id="KW-1133">Transmembrane helix</keyword>
<organism evidence="9 10">
    <name type="scientific">Microbulbifer agarilyticus</name>
    <dbReference type="NCBI Taxonomy" id="260552"/>
    <lineage>
        <taxon>Bacteria</taxon>
        <taxon>Pseudomonadati</taxon>
        <taxon>Pseudomonadota</taxon>
        <taxon>Gammaproteobacteria</taxon>
        <taxon>Cellvibrionales</taxon>
        <taxon>Microbulbiferaceae</taxon>
        <taxon>Microbulbifer</taxon>
    </lineage>
</organism>
<evidence type="ECO:0000256" key="5">
    <source>
        <dbReference type="ARBA" id="ARBA00022989"/>
    </source>
</evidence>
<comment type="similarity">
    <text evidence="2">Belongs to the CPA3 antiporters (TC 2.A.63) subunit B family.</text>
</comment>
<protein>
    <submittedName>
        <fullName evidence="9">Na(+)/H(+) antiporter subunit B</fullName>
    </submittedName>
</protein>
<dbReference type="RefSeq" id="WP_077400194.1">
    <property type="nucleotide sequence ID" value="NZ_CP019650.1"/>
</dbReference>
<keyword evidence="6 7" id="KW-0472">Membrane</keyword>
<keyword evidence="4 7" id="KW-0812">Transmembrane</keyword>
<dbReference type="EMBL" id="CP019650">
    <property type="protein sequence ID" value="AQQ66601.1"/>
    <property type="molecule type" value="Genomic_DNA"/>
</dbReference>
<feature type="transmembrane region" description="Helical" evidence="7">
    <location>
        <begin position="113"/>
        <end position="135"/>
    </location>
</feature>
<name>A0A1Q2M1M1_9GAMM</name>
<feature type="transmembrane region" description="Helical" evidence="7">
    <location>
        <begin position="12"/>
        <end position="29"/>
    </location>
</feature>
<dbReference type="KEGG" id="maga:Mag101_02275"/>
<dbReference type="OrthoDB" id="9798859at2"/>
<evidence type="ECO:0000256" key="6">
    <source>
        <dbReference type="ARBA" id="ARBA00023136"/>
    </source>
</evidence>
<keyword evidence="10" id="KW-1185">Reference proteome</keyword>
<accession>A0A1Q2M1M1</accession>
<gene>
    <name evidence="9" type="ORF">Mag101_02275</name>
</gene>